<dbReference type="InterPro" id="IPR025946">
    <property type="entry name" value="CABIT_dom"/>
</dbReference>
<accession>A0A812E6D1</accession>
<evidence type="ECO:0000259" key="2">
    <source>
        <dbReference type="Pfam" id="PF12736"/>
    </source>
</evidence>
<evidence type="ECO:0000256" key="1">
    <source>
        <dbReference type="SAM" id="MobiDB-lite"/>
    </source>
</evidence>
<organism evidence="3 4">
    <name type="scientific">Acanthosepion pharaonis</name>
    <name type="common">Pharaoh cuttlefish</name>
    <name type="synonym">Sepia pharaonis</name>
    <dbReference type="NCBI Taxonomy" id="158019"/>
    <lineage>
        <taxon>Eukaryota</taxon>
        <taxon>Metazoa</taxon>
        <taxon>Spiralia</taxon>
        <taxon>Lophotrochozoa</taxon>
        <taxon>Mollusca</taxon>
        <taxon>Cephalopoda</taxon>
        <taxon>Coleoidea</taxon>
        <taxon>Decapodiformes</taxon>
        <taxon>Sepiida</taxon>
        <taxon>Sepiina</taxon>
        <taxon>Sepiidae</taxon>
        <taxon>Acanthosepion</taxon>
    </lineage>
</organism>
<dbReference type="AlphaFoldDB" id="A0A812E6D1"/>
<feature type="region of interest" description="Disordered" evidence="1">
    <location>
        <begin position="1"/>
        <end position="20"/>
    </location>
</feature>
<name>A0A812E6D1_ACAPH</name>
<protein>
    <recommendedName>
        <fullName evidence="2">CABIT domain-containing protein</fullName>
    </recommendedName>
</protein>
<feature type="domain" description="CABIT" evidence="2">
    <location>
        <begin position="77"/>
        <end position="144"/>
    </location>
</feature>
<dbReference type="OrthoDB" id="6076990at2759"/>
<feature type="compositionally biased region" description="Polar residues" evidence="1">
    <location>
        <begin position="1"/>
        <end position="10"/>
    </location>
</feature>
<sequence>MKEDSINSLPSADDEDISSTKTTDTISVRSIGIDDWAVECFNLHELISHRLPRVVRLAEEKPGLVPKKLEPYLNCPLLLHSASRKTVVKCRVLKKKDGGKYTNVGPILIIPENYDGFFGVIPESGRIPNYCSISDIASVMPKRFFTCTKMIAMGIVTSDNKTEKYVQRAVPEASVLKVDGVFSAKWKTQAETGIFKKSQMTYTTPDIHNLRRTLFKESTPANLLPSLS</sequence>
<dbReference type="Pfam" id="PF12736">
    <property type="entry name" value="CABIT"/>
    <property type="match status" value="1"/>
</dbReference>
<gene>
    <name evidence="3" type="ORF">SPHA_67425</name>
</gene>
<evidence type="ECO:0000313" key="4">
    <source>
        <dbReference type="Proteomes" id="UP000597762"/>
    </source>
</evidence>
<dbReference type="EMBL" id="CAHIKZ030004892">
    <property type="protein sequence ID" value="CAE1316780.1"/>
    <property type="molecule type" value="Genomic_DNA"/>
</dbReference>
<proteinExistence type="predicted"/>
<reference evidence="3" key="1">
    <citation type="submission" date="2021-01" db="EMBL/GenBank/DDBJ databases">
        <authorList>
            <person name="Li R."/>
            <person name="Bekaert M."/>
        </authorList>
    </citation>
    <scope>NUCLEOTIDE SEQUENCE</scope>
    <source>
        <strain evidence="3">Farmed</strain>
    </source>
</reference>
<dbReference type="Proteomes" id="UP000597762">
    <property type="component" value="Unassembled WGS sequence"/>
</dbReference>
<evidence type="ECO:0000313" key="3">
    <source>
        <dbReference type="EMBL" id="CAE1316780.1"/>
    </source>
</evidence>
<keyword evidence="4" id="KW-1185">Reference proteome</keyword>
<comment type="caution">
    <text evidence="3">The sequence shown here is derived from an EMBL/GenBank/DDBJ whole genome shotgun (WGS) entry which is preliminary data.</text>
</comment>